<name>A0A511ZF28_9BACI</name>
<evidence type="ECO:0008006" key="4">
    <source>
        <dbReference type="Google" id="ProtNLM"/>
    </source>
</evidence>
<proteinExistence type="predicted"/>
<dbReference type="Proteomes" id="UP000321558">
    <property type="component" value="Unassembled WGS sequence"/>
</dbReference>
<evidence type="ECO:0000313" key="2">
    <source>
        <dbReference type="EMBL" id="GEN86011.1"/>
    </source>
</evidence>
<keyword evidence="3" id="KW-1185">Reference proteome</keyword>
<dbReference type="Pfam" id="PF11457">
    <property type="entry name" value="DUF3021"/>
    <property type="match status" value="1"/>
</dbReference>
<evidence type="ECO:0000256" key="1">
    <source>
        <dbReference type="SAM" id="Phobius"/>
    </source>
</evidence>
<evidence type="ECO:0000313" key="3">
    <source>
        <dbReference type="Proteomes" id="UP000321558"/>
    </source>
</evidence>
<dbReference type="STRING" id="582851.GCA_900162665_04429"/>
<dbReference type="EMBL" id="BJYM01000003">
    <property type="protein sequence ID" value="GEN86011.1"/>
    <property type="molecule type" value="Genomic_DNA"/>
</dbReference>
<reference evidence="2 3" key="1">
    <citation type="submission" date="2019-07" db="EMBL/GenBank/DDBJ databases">
        <title>Whole genome shotgun sequence of Oceanobacillus sojae NBRC 105379.</title>
        <authorList>
            <person name="Hosoyama A."/>
            <person name="Uohara A."/>
            <person name="Ohji S."/>
            <person name="Ichikawa N."/>
        </authorList>
    </citation>
    <scope>NUCLEOTIDE SEQUENCE [LARGE SCALE GENOMIC DNA]</scope>
    <source>
        <strain evidence="2 3">NBRC 105379</strain>
    </source>
</reference>
<organism evidence="2 3">
    <name type="scientific">Oceanobacillus sojae</name>
    <dbReference type="NCBI Taxonomy" id="582851"/>
    <lineage>
        <taxon>Bacteria</taxon>
        <taxon>Bacillati</taxon>
        <taxon>Bacillota</taxon>
        <taxon>Bacilli</taxon>
        <taxon>Bacillales</taxon>
        <taxon>Bacillaceae</taxon>
        <taxon>Oceanobacillus</taxon>
    </lineage>
</organism>
<dbReference type="RefSeq" id="WP_147208855.1">
    <property type="nucleotide sequence ID" value="NZ_BJYM01000003.1"/>
</dbReference>
<feature type="transmembrane region" description="Helical" evidence="1">
    <location>
        <begin position="72"/>
        <end position="92"/>
    </location>
</feature>
<feature type="transmembrane region" description="Helical" evidence="1">
    <location>
        <begin position="98"/>
        <end position="121"/>
    </location>
</feature>
<dbReference type="AlphaFoldDB" id="A0A511ZF28"/>
<feature type="transmembrane region" description="Helical" evidence="1">
    <location>
        <begin position="9"/>
        <end position="27"/>
    </location>
</feature>
<dbReference type="InterPro" id="IPR021560">
    <property type="entry name" value="DUF3021"/>
</dbReference>
<dbReference type="OrthoDB" id="2735472at2"/>
<gene>
    <name evidence="2" type="ORF">OSO01_07500</name>
</gene>
<comment type="caution">
    <text evidence="2">The sequence shown here is derived from an EMBL/GenBank/DDBJ whole genome shotgun (WGS) entry which is preliminary data.</text>
</comment>
<sequence length="136" mass="15286">MILEALKRSVVGIAFGGILTFIALTIMKFNEYEANVSEIWMHMGASMLLGVYFGVSSLIFGDSGSNLVKKSIIHFILSYSVWLIIASMVGWIPLNAPVILGSSLSFSLLYLLNWFGWFLYFKKVETTLNNYLTKNK</sequence>
<keyword evidence="1" id="KW-0812">Transmembrane</keyword>
<keyword evidence="1" id="KW-1133">Transmembrane helix</keyword>
<feature type="transmembrane region" description="Helical" evidence="1">
    <location>
        <begin position="39"/>
        <end position="60"/>
    </location>
</feature>
<keyword evidence="1" id="KW-0472">Membrane</keyword>
<accession>A0A511ZF28</accession>
<protein>
    <recommendedName>
        <fullName evidence="4">DUF3021 domain-containing protein</fullName>
    </recommendedName>
</protein>